<accession>A0A382HIK1</accession>
<proteinExistence type="inferred from homology"/>
<dbReference type="PANTHER" id="PTHR43943:SF2">
    <property type="entry name" value="DEHYDROGENASE_REDUCTASE 4"/>
    <property type="match status" value="1"/>
</dbReference>
<dbReference type="Pfam" id="PF13561">
    <property type="entry name" value="adh_short_C2"/>
    <property type="match status" value="1"/>
</dbReference>
<name>A0A382HIK1_9ZZZZ</name>
<dbReference type="PRINTS" id="PR00080">
    <property type="entry name" value="SDRFAMILY"/>
</dbReference>
<evidence type="ECO:0000313" key="2">
    <source>
        <dbReference type="EMBL" id="SVB86493.1"/>
    </source>
</evidence>
<protein>
    <recommendedName>
        <fullName evidence="3">Short-chain dehydrogenase</fullName>
    </recommendedName>
</protein>
<dbReference type="NCBIfam" id="NF005559">
    <property type="entry name" value="PRK07231.1"/>
    <property type="match status" value="1"/>
</dbReference>
<gene>
    <name evidence="2" type="ORF">METZ01_LOCUS239347</name>
</gene>
<dbReference type="CDD" id="cd05233">
    <property type="entry name" value="SDR_c"/>
    <property type="match status" value="1"/>
</dbReference>
<organism evidence="2">
    <name type="scientific">marine metagenome</name>
    <dbReference type="NCBI Taxonomy" id="408172"/>
    <lineage>
        <taxon>unclassified sequences</taxon>
        <taxon>metagenomes</taxon>
        <taxon>ecological metagenomes</taxon>
    </lineage>
</organism>
<dbReference type="FunFam" id="3.40.50.720:FF:000084">
    <property type="entry name" value="Short-chain dehydrogenase reductase"/>
    <property type="match status" value="1"/>
</dbReference>
<sequence>MAQFGAKVVISSRKAEVCEDVAATIRASGGEALAVPCNVSHEDQLDGLVSRVLDQWKKIDVLVCNAAVNPHFGPMVEASTEVYDKIMDTNVKHVLGLCNRVAPQMASRRDGAIIIISSIGGFKGHRRMGLYALSKAAEMQLARNLAVEWGRENVRVNCIAPGLVRTDFARVLWEDPDILRRTLRGYPLGRIGEPDDIAGAAVFLASRAGAFVSGQVLVVDGGATIAMGS</sequence>
<reference evidence="2" key="1">
    <citation type="submission" date="2018-05" db="EMBL/GenBank/DDBJ databases">
        <authorList>
            <person name="Lanie J.A."/>
            <person name="Ng W.-L."/>
            <person name="Kazmierczak K.M."/>
            <person name="Andrzejewski T.M."/>
            <person name="Davidsen T.M."/>
            <person name="Wayne K.J."/>
            <person name="Tettelin H."/>
            <person name="Glass J.I."/>
            <person name="Rusch D."/>
            <person name="Podicherti R."/>
            <person name="Tsui H.-C.T."/>
            <person name="Winkler M.E."/>
        </authorList>
    </citation>
    <scope>NUCLEOTIDE SEQUENCE</scope>
</reference>
<comment type="similarity">
    <text evidence="1">Belongs to the short-chain dehydrogenases/reductases (SDR) family.</text>
</comment>
<dbReference type="InterPro" id="IPR036291">
    <property type="entry name" value="NAD(P)-bd_dom_sf"/>
</dbReference>
<dbReference type="PANTHER" id="PTHR43943">
    <property type="entry name" value="DEHYDROGENASE/REDUCTASE (SDR FAMILY) MEMBER 4"/>
    <property type="match status" value="1"/>
</dbReference>
<dbReference type="AlphaFoldDB" id="A0A382HIK1"/>
<dbReference type="EMBL" id="UINC01061187">
    <property type="protein sequence ID" value="SVB86493.1"/>
    <property type="molecule type" value="Genomic_DNA"/>
</dbReference>
<evidence type="ECO:0000256" key="1">
    <source>
        <dbReference type="ARBA" id="ARBA00006484"/>
    </source>
</evidence>
<dbReference type="SUPFAM" id="SSF51735">
    <property type="entry name" value="NAD(P)-binding Rossmann-fold domains"/>
    <property type="match status" value="1"/>
</dbReference>
<dbReference type="InterPro" id="IPR002347">
    <property type="entry name" value="SDR_fam"/>
</dbReference>
<dbReference type="PRINTS" id="PR00081">
    <property type="entry name" value="GDHRDH"/>
</dbReference>
<evidence type="ECO:0008006" key="3">
    <source>
        <dbReference type="Google" id="ProtNLM"/>
    </source>
</evidence>
<dbReference type="Gene3D" id="3.40.50.720">
    <property type="entry name" value="NAD(P)-binding Rossmann-like Domain"/>
    <property type="match status" value="1"/>
</dbReference>